<evidence type="ECO:0000259" key="2">
    <source>
        <dbReference type="PROSITE" id="PS50943"/>
    </source>
</evidence>
<dbReference type="Proteomes" id="UP000266183">
    <property type="component" value="Chromosome"/>
</dbReference>
<dbReference type="PANTHER" id="PTHR46558">
    <property type="entry name" value="TRACRIPTIONAL REGULATORY PROTEIN-RELATED-RELATED"/>
    <property type="match status" value="1"/>
</dbReference>
<dbReference type="Pfam" id="PF01381">
    <property type="entry name" value="HTH_3"/>
    <property type="match status" value="1"/>
</dbReference>
<dbReference type="PROSITE" id="PS50943">
    <property type="entry name" value="HTH_CROC1"/>
    <property type="match status" value="1"/>
</dbReference>
<protein>
    <submittedName>
        <fullName evidence="3">Transcriptional regulator</fullName>
    </submittedName>
</protein>
<dbReference type="EMBL" id="CP032382">
    <property type="protein sequence ID" value="AYB35794.1"/>
    <property type="molecule type" value="Genomic_DNA"/>
</dbReference>
<dbReference type="InterPro" id="IPR010982">
    <property type="entry name" value="Lambda_DNA-bd_dom_sf"/>
</dbReference>
<dbReference type="PANTHER" id="PTHR46558:SF4">
    <property type="entry name" value="DNA-BIDING PHAGE PROTEIN"/>
    <property type="match status" value="1"/>
</dbReference>
<dbReference type="KEGG" id="chk:D4L85_31975"/>
<dbReference type="RefSeq" id="WP_119759030.1">
    <property type="nucleotide sequence ID" value="NZ_CP032382.1"/>
</dbReference>
<dbReference type="AlphaFoldDB" id="A0A385SXX9"/>
<dbReference type="OrthoDB" id="1357763at2"/>
<dbReference type="SMART" id="SM00530">
    <property type="entry name" value="HTH_XRE"/>
    <property type="match status" value="1"/>
</dbReference>
<gene>
    <name evidence="3" type="ORF">D4L85_31975</name>
</gene>
<keyword evidence="4" id="KW-1185">Reference proteome</keyword>
<evidence type="ECO:0000313" key="4">
    <source>
        <dbReference type="Proteomes" id="UP000266183"/>
    </source>
</evidence>
<feature type="domain" description="HTH cro/C1-type" evidence="2">
    <location>
        <begin position="14"/>
        <end position="70"/>
    </location>
</feature>
<organism evidence="3 4">
    <name type="scientific">Chryseolinea soli</name>
    <dbReference type="NCBI Taxonomy" id="2321403"/>
    <lineage>
        <taxon>Bacteria</taxon>
        <taxon>Pseudomonadati</taxon>
        <taxon>Bacteroidota</taxon>
        <taxon>Cytophagia</taxon>
        <taxon>Cytophagales</taxon>
        <taxon>Fulvivirgaceae</taxon>
        <taxon>Chryseolinea</taxon>
    </lineage>
</organism>
<dbReference type="SUPFAM" id="SSF47413">
    <property type="entry name" value="lambda repressor-like DNA-binding domains"/>
    <property type="match status" value="1"/>
</dbReference>
<reference evidence="4" key="1">
    <citation type="submission" date="2018-09" db="EMBL/GenBank/DDBJ databases">
        <title>Chryseolinea sp. KIS68-18 isolated from soil.</title>
        <authorList>
            <person name="Weon H.-Y."/>
            <person name="Kwon S.-W."/>
            <person name="Lee S.A."/>
        </authorList>
    </citation>
    <scope>NUCLEOTIDE SEQUENCE [LARGE SCALE GENOMIC DNA]</scope>
    <source>
        <strain evidence="4">KIS68-18</strain>
    </source>
</reference>
<accession>A0A385SXX9</accession>
<dbReference type="CDD" id="cd00093">
    <property type="entry name" value="HTH_XRE"/>
    <property type="match status" value="1"/>
</dbReference>
<keyword evidence="1" id="KW-0238">DNA-binding</keyword>
<sequence>MDPVAEKKTWGTIIQTRRKSRNIQQAELADIAGISTRTLREIEKGSGNPELDTLLRICSVLGMQIKIEVIT</sequence>
<proteinExistence type="predicted"/>
<dbReference type="InterPro" id="IPR001387">
    <property type="entry name" value="Cro/C1-type_HTH"/>
</dbReference>
<evidence type="ECO:0000256" key="1">
    <source>
        <dbReference type="ARBA" id="ARBA00023125"/>
    </source>
</evidence>
<evidence type="ECO:0000313" key="3">
    <source>
        <dbReference type="EMBL" id="AYB35794.1"/>
    </source>
</evidence>
<name>A0A385SXX9_9BACT</name>
<dbReference type="Gene3D" id="1.10.260.40">
    <property type="entry name" value="lambda repressor-like DNA-binding domains"/>
    <property type="match status" value="1"/>
</dbReference>
<dbReference type="GO" id="GO:0003677">
    <property type="term" value="F:DNA binding"/>
    <property type="evidence" value="ECO:0007669"/>
    <property type="project" value="UniProtKB-KW"/>
</dbReference>